<name>A0A813ZV41_9BILA</name>
<dbReference type="InterPro" id="IPR046341">
    <property type="entry name" value="SET_dom_sf"/>
</dbReference>
<proteinExistence type="predicted"/>
<dbReference type="PANTHER" id="PTHR47332:SF4">
    <property type="entry name" value="SET DOMAIN-CONTAINING PROTEIN 5"/>
    <property type="match status" value="1"/>
</dbReference>
<feature type="domain" description="SET" evidence="1">
    <location>
        <begin position="1"/>
        <end position="133"/>
    </location>
</feature>
<dbReference type="Proteomes" id="UP000681722">
    <property type="component" value="Unassembled WGS sequence"/>
</dbReference>
<evidence type="ECO:0000313" key="4">
    <source>
        <dbReference type="Proteomes" id="UP000663829"/>
    </source>
</evidence>
<comment type="caution">
    <text evidence="2">The sequence shown here is derived from an EMBL/GenBank/DDBJ whole genome shotgun (WGS) entry which is preliminary data.</text>
</comment>
<gene>
    <name evidence="2" type="ORF">GPM918_LOCUS8840</name>
    <name evidence="3" type="ORF">SRO942_LOCUS8841</name>
</gene>
<dbReference type="EMBL" id="CAJNOQ010001589">
    <property type="protein sequence ID" value="CAF0904999.1"/>
    <property type="molecule type" value="Genomic_DNA"/>
</dbReference>
<dbReference type="Proteomes" id="UP000663829">
    <property type="component" value="Unassembled WGS sequence"/>
</dbReference>
<keyword evidence="4" id="KW-1185">Reference proteome</keyword>
<dbReference type="Pfam" id="PF00856">
    <property type="entry name" value="SET"/>
    <property type="match status" value="1"/>
</dbReference>
<dbReference type="SMART" id="SM00317">
    <property type="entry name" value="SET"/>
    <property type="match status" value="1"/>
</dbReference>
<dbReference type="CDD" id="cd20071">
    <property type="entry name" value="SET_SMYD"/>
    <property type="match status" value="1"/>
</dbReference>
<dbReference type="SUPFAM" id="SSF82199">
    <property type="entry name" value="SET domain"/>
    <property type="match status" value="1"/>
</dbReference>
<dbReference type="PROSITE" id="PS50280">
    <property type="entry name" value="SET"/>
    <property type="match status" value="1"/>
</dbReference>
<dbReference type="OrthoDB" id="265717at2759"/>
<evidence type="ECO:0000259" key="1">
    <source>
        <dbReference type="PROSITE" id="PS50280"/>
    </source>
</evidence>
<reference evidence="2" key="1">
    <citation type="submission" date="2021-02" db="EMBL/GenBank/DDBJ databases">
        <authorList>
            <person name="Nowell W R."/>
        </authorList>
    </citation>
    <scope>NUCLEOTIDE SEQUENCE</scope>
</reference>
<dbReference type="Gene3D" id="2.170.270.10">
    <property type="entry name" value="SET domain"/>
    <property type="match status" value="1"/>
</dbReference>
<evidence type="ECO:0000313" key="3">
    <source>
        <dbReference type="EMBL" id="CAF3686886.1"/>
    </source>
</evidence>
<dbReference type="EMBL" id="CAJOBC010001589">
    <property type="protein sequence ID" value="CAF3686886.1"/>
    <property type="molecule type" value="Genomic_DNA"/>
</dbReference>
<sequence>MEKTPKLLDGKGYGMIAKCDISYGSIILTEKPLMIIHSNQLSNIKDEYEKISPEKKHFIEQLYGYDEDLLNVINMNCYVLEADTRSALFYYLSFINHSCEQNAFYRWNFEQEEMTLIADRDLKCNEEILISYIEPFQLKRLRQERLSFQYGFYCLCPLCHRQSFDKEHDQKWSEYLNEYKTMLKLAETDPANCLKKCHELFMFIKHEYHSSYVQMEQLEKALTYMDLCNSSL</sequence>
<dbReference type="AlphaFoldDB" id="A0A813ZV41"/>
<evidence type="ECO:0000313" key="2">
    <source>
        <dbReference type="EMBL" id="CAF0904999.1"/>
    </source>
</evidence>
<protein>
    <recommendedName>
        <fullName evidence="1">SET domain-containing protein</fullName>
    </recommendedName>
</protein>
<dbReference type="InterPro" id="IPR053185">
    <property type="entry name" value="SET_domain_protein"/>
</dbReference>
<organism evidence="2 4">
    <name type="scientific">Didymodactylos carnosus</name>
    <dbReference type="NCBI Taxonomy" id="1234261"/>
    <lineage>
        <taxon>Eukaryota</taxon>
        <taxon>Metazoa</taxon>
        <taxon>Spiralia</taxon>
        <taxon>Gnathifera</taxon>
        <taxon>Rotifera</taxon>
        <taxon>Eurotatoria</taxon>
        <taxon>Bdelloidea</taxon>
        <taxon>Philodinida</taxon>
        <taxon>Philodinidae</taxon>
        <taxon>Didymodactylos</taxon>
    </lineage>
</organism>
<accession>A0A813ZV41</accession>
<dbReference type="PANTHER" id="PTHR47332">
    <property type="entry name" value="SET DOMAIN-CONTAINING PROTEIN 5"/>
    <property type="match status" value="1"/>
</dbReference>
<dbReference type="InterPro" id="IPR001214">
    <property type="entry name" value="SET_dom"/>
</dbReference>